<gene>
    <name evidence="1" type="ORF">LCGC14_0739530</name>
</gene>
<protein>
    <submittedName>
        <fullName evidence="1">Uncharacterized protein</fullName>
    </submittedName>
</protein>
<reference evidence="1" key="1">
    <citation type="journal article" date="2015" name="Nature">
        <title>Complex archaea that bridge the gap between prokaryotes and eukaryotes.</title>
        <authorList>
            <person name="Spang A."/>
            <person name="Saw J.H."/>
            <person name="Jorgensen S.L."/>
            <person name="Zaremba-Niedzwiedzka K."/>
            <person name="Martijn J."/>
            <person name="Lind A.E."/>
            <person name="van Eijk R."/>
            <person name="Schleper C."/>
            <person name="Guy L."/>
            <person name="Ettema T.J."/>
        </authorList>
    </citation>
    <scope>NUCLEOTIDE SEQUENCE</scope>
</reference>
<evidence type="ECO:0000313" key="1">
    <source>
        <dbReference type="EMBL" id="KKN39841.1"/>
    </source>
</evidence>
<proteinExistence type="predicted"/>
<organism evidence="1">
    <name type="scientific">marine sediment metagenome</name>
    <dbReference type="NCBI Taxonomy" id="412755"/>
    <lineage>
        <taxon>unclassified sequences</taxon>
        <taxon>metagenomes</taxon>
        <taxon>ecological metagenomes</taxon>
    </lineage>
</organism>
<sequence>MEYSIKTHVANLSEMLDMLKSPEGNRRTINACCPAAQGFHYHLAYHRHDPWENNETCKICMQFVGIDLHKHGKFYCPCWEFSNKKALAKTREALKEYYKGRLK</sequence>
<accession>A0A0F9SS36</accession>
<dbReference type="EMBL" id="LAZR01001741">
    <property type="protein sequence ID" value="KKN39841.1"/>
    <property type="molecule type" value="Genomic_DNA"/>
</dbReference>
<name>A0A0F9SS36_9ZZZZ</name>
<comment type="caution">
    <text evidence="1">The sequence shown here is derived from an EMBL/GenBank/DDBJ whole genome shotgun (WGS) entry which is preliminary data.</text>
</comment>
<dbReference type="AlphaFoldDB" id="A0A0F9SS36"/>